<dbReference type="InterPro" id="IPR041644">
    <property type="entry name" value="GNAT_C"/>
</dbReference>
<evidence type="ECO:0000313" key="4">
    <source>
        <dbReference type="EMBL" id="QQR30977.1"/>
    </source>
</evidence>
<evidence type="ECO:0000259" key="2">
    <source>
        <dbReference type="Pfam" id="PF18164"/>
    </source>
</evidence>
<evidence type="ECO:0000259" key="1">
    <source>
        <dbReference type="Pfam" id="PF18082"/>
    </source>
</evidence>
<dbReference type="KEGG" id="amur:ADH66_14205"/>
<organism evidence="4 6">
    <name type="scientific">Acutalibacter muris</name>
    <dbReference type="NCBI Taxonomy" id="1796620"/>
    <lineage>
        <taxon>Bacteria</taxon>
        <taxon>Bacillati</taxon>
        <taxon>Bacillota</taxon>
        <taxon>Clostridia</taxon>
        <taxon>Eubacteriales</taxon>
        <taxon>Acutalibacteraceae</taxon>
        <taxon>Acutalibacter</taxon>
    </lineage>
</organism>
<evidence type="ECO:0000313" key="3">
    <source>
        <dbReference type="EMBL" id="ASB41712.1"/>
    </source>
</evidence>
<reference evidence="3" key="1">
    <citation type="journal article" date="2017" name="Genome Announc.">
        <title>High-Quality Whole-Genome Sequences of the Oligo-Mouse-Microbiota Bacterial Community.</title>
        <authorList>
            <person name="Garzetti D."/>
            <person name="Brugiroux S."/>
            <person name="Bunk B."/>
            <person name="Pukall R."/>
            <person name="McCoy K.D."/>
            <person name="Macpherson A.J."/>
            <person name="Stecher B."/>
        </authorList>
    </citation>
    <scope>NUCLEOTIDE SEQUENCE</scope>
    <source>
        <strain evidence="3">KB18</strain>
    </source>
</reference>
<dbReference type="Gene3D" id="3.40.630.120">
    <property type="match status" value="1"/>
</dbReference>
<dbReference type="RefSeq" id="WP_066539393.1">
    <property type="nucleotide sequence ID" value="NZ_CAJTCQ010000005.1"/>
</dbReference>
<dbReference type="Pfam" id="PF18164">
    <property type="entry name" value="GNAT_C"/>
    <property type="match status" value="1"/>
</dbReference>
<proteinExistence type="predicted"/>
<name>A0A1Z2XTC9_9FIRM</name>
<gene>
    <name evidence="3" type="ORF">ADH66_14205</name>
    <name evidence="4" type="ORF">I5Q82_04575</name>
</gene>
<dbReference type="Proteomes" id="UP000196710">
    <property type="component" value="Chromosome"/>
</dbReference>
<dbReference type="InterPro" id="IPR036691">
    <property type="entry name" value="Endo/exonu/phosph_ase_sf"/>
</dbReference>
<evidence type="ECO:0000313" key="6">
    <source>
        <dbReference type="Proteomes" id="UP000596035"/>
    </source>
</evidence>
<feature type="domain" description="N-acyltransferase N-terminal" evidence="1">
    <location>
        <begin position="5"/>
        <end position="131"/>
    </location>
</feature>
<dbReference type="EMBL" id="CP065321">
    <property type="protein sequence ID" value="QQR30977.1"/>
    <property type="molecule type" value="Genomic_DNA"/>
</dbReference>
<keyword evidence="5" id="KW-1185">Reference proteome</keyword>
<dbReference type="Pfam" id="PF18082">
    <property type="entry name" value="NAT_N"/>
    <property type="match status" value="1"/>
</dbReference>
<feature type="domain" description="GNAT-like C-terminal" evidence="2">
    <location>
        <begin position="133"/>
        <end position="286"/>
    </location>
</feature>
<dbReference type="SUPFAM" id="SSF56219">
    <property type="entry name" value="DNase I-like"/>
    <property type="match status" value="1"/>
</dbReference>
<accession>A0A1Z2XTC9</accession>
<evidence type="ECO:0000313" key="5">
    <source>
        <dbReference type="Proteomes" id="UP000196710"/>
    </source>
</evidence>
<dbReference type="Proteomes" id="UP000596035">
    <property type="component" value="Chromosome"/>
</dbReference>
<dbReference type="EMBL" id="CP021422">
    <property type="protein sequence ID" value="ASB41712.1"/>
    <property type="molecule type" value="Genomic_DNA"/>
</dbReference>
<protein>
    <submittedName>
        <fullName evidence="4">DUF5596 domain-containing protein</fullName>
    </submittedName>
</protein>
<dbReference type="AlphaFoldDB" id="A0A1Z2XTC9"/>
<reference evidence="5" key="2">
    <citation type="submission" date="2017-05" db="EMBL/GenBank/DDBJ databases">
        <title>Improved OligoMM genomes.</title>
        <authorList>
            <person name="Garzetti D."/>
        </authorList>
    </citation>
    <scope>NUCLEOTIDE SEQUENCE [LARGE SCALE GENOMIC DNA]</scope>
    <source>
        <strain evidence="5">KB18</strain>
    </source>
</reference>
<dbReference type="InterPro" id="IPR041273">
    <property type="entry name" value="NAT_N"/>
</dbReference>
<sequence length="295" mass="33355">MNKDFLQLLMDRTGFPDEAKAAYNRDADKLDPAAMDGAIEFFYENDFDIGLVTPLIDEMAESSGVSVHTVWGLFLAFAAERAHKDYIAAGISEQVFFDTFADLRYKTVECMTNKGVFGTFVQFWYPIFYRCDIVKLGRLEYETITYDHPAREVAGITLRPGQKVLNIHIPSSGEPFDLNARLQSYKLAYDFFKDLRGEGPLVCVCHSWLLYPEYRRVLGDSSNIISFQDDFTILEIDDGAFQDAWRVFGPAAEGPTEQLPEDTSMQRVFKKHLLSGGKNGSALGVLVFDGERLLK</sequence>
<reference evidence="4 6" key="3">
    <citation type="submission" date="2020-11" db="EMBL/GenBank/DDBJ databases">
        <title>Closed and high quality bacterial genomes of the OMM12 community.</title>
        <authorList>
            <person name="Marbouty M."/>
            <person name="Lamy-Besnier Q."/>
            <person name="Debarbieux L."/>
            <person name="Koszul R."/>
        </authorList>
    </citation>
    <scope>NUCLEOTIDE SEQUENCE [LARGE SCALE GENOMIC DNA]</scope>
    <source>
        <strain evidence="4 6">KB18</strain>
    </source>
</reference>